<dbReference type="PANTHER" id="PTHR22916">
    <property type="entry name" value="GLYCOSYLTRANSFERASE"/>
    <property type="match status" value="1"/>
</dbReference>
<dbReference type="GO" id="GO:0016758">
    <property type="term" value="F:hexosyltransferase activity"/>
    <property type="evidence" value="ECO:0007669"/>
    <property type="project" value="UniProtKB-ARBA"/>
</dbReference>
<organism evidence="4 5">
    <name type="scientific">Amnibacterium setariae</name>
    <dbReference type="NCBI Taxonomy" id="2306585"/>
    <lineage>
        <taxon>Bacteria</taxon>
        <taxon>Bacillati</taxon>
        <taxon>Actinomycetota</taxon>
        <taxon>Actinomycetes</taxon>
        <taxon>Micrococcales</taxon>
        <taxon>Microbacteriaceae</taxon>
        <taxon>Amnibacterium</taxon>
    </lineage>
</organism>
<dbReference type="Pfam" id="PF22181">
    <property type="entry name" value="TarS_linker"/>
    <property type="match status" value="1"/>
</dbReference>
<dbReference type="Pfam" id="PF00535">
    <property type="entry name" value="Glycos_transf_2"/>
    <property type="match status" value="1"/>
</dbReference>
<dbReference type="InterPro" id="IPR054028">
    <property type="entry name" value="TarS/TarP_linker"/>
</dbReference>
<dbReference type="InterPro" id="IPR029044">
    <property type="entry name" value="Nucleotide-diphossugar_trans"/>
</dbReference>
<evidence type="ECO:0000313" key="4">
    <source>
        <dbReference type="EMBL" id="RIX26588.1"/>
    </source>
</evidence>
<dbReference type="CDD" id="cd00761">
    <property type="entry name" value="Glyco_tranf_GTA_type"/>
    <property type="match status" value="1"/>
</dbReference>
<gene>
    <name evidence="4" type="ORF">D1781_16865</name>
</gene>
<dbReference type="EMBL" id="QXTG01000003">
    <property type="protein sequence ID" value="RIX26588.1"/>
    <property type="molecule type" value="Genomic_DNA"/>
</dbReference>
<reference evidence="5" key="1">
    <citation type="submission" date="2018-09" db="EMBL/GenBank/DDBJ databases">
        <authorList>
            <person name="Kim I."/>
        </authorList>
    </citation>
    <scope>NUCLEOTIDE SEQUENCE [LARGE SCALE GENOMIC DNA]</scope>
    <source>
        <strain evidence="5">DD4a</strain>
    </source>
</reference>
<dbReference type="InterPro" id="IPR001173">
    <property type="entry name" value="Glyco_trans_2-like"/>
</dbReference>
<proteinExistence type="predicted"/>
<dbReference type="Gene3D" id="3.90.550.10">
    <property type="entry name" value="Spore Coat Polysaccharide Biosynthesis Protein SpsA, Chain A"/>
    <property type="match status" value="1"/>
</dbReference>
<feature type="domain" description="TarS/TarP linker" evidence="3">
    <location>
        <begin position="225"/>
        <end position="325"/>
    </location>
</feature>
<dbReference type="RefSeq" id="WP_119483664.1">
    <property type="nucleotide sequence ID" value="NZ_QXTG01000003.1"/>
</dbReference>
<keyword evidence="5" id="KW-1185">Reference proteome</keyword>
<name>A0A3A1TWR8_9MICO</name>
<dbReference type="PANTHER" id="PTHR22916:SF3">
    <property type="entry name" value="UDP-GLCNAC:BETAGAL BETA-1,3-N-ACETYLGLUCOSAMINYLTRANSFERASE-LIKE PROTEIN 1"/>
    <property type="match status" value="1"/>
</dbReference>
<feature type="domain" description="Glycosyltransferase 2-like" evidence="2">
    <location>
        <begin position="7"/>
        <end position="137"/>
    </location>
</feature>
<accession>A0A3A1TWR8</accession>
<dbReference type="SUPFAM" id="SSF53448">
    <property type="entry name" value="Nucleotide-diphospho-sugar transferases"/>
    <property type="match status" value="1"/>
</dbReference>
<protein>
    <submittedName>
        <fullName evidence="4">Glycosyltransferase</fullName>
    </submittedName>
</protein>
<comment type="caution">
    <text evidence="4">The sequence shown here is derived from an EMBL/GenBank/DDBJ whole genome shotgun (WGS) entry which is preliminary data.</text>
</comment>
<dbReference type="OrthoDB" id="3171021at2"/>
<dbReference type="Proteomes" id="UP000265742">
    <property type="component" value="Unassembled WGS sequence"/>
</dbReference>
<feature type="region of interest" description="Disordered" evidence="1">
    <location>
        <begin position="617"/>
        <end position="638"/>
    </location>
</feature>
<evidence type="ECO:0000256" key="1">
    <source>
        <dbReference type="SAM" id="MobiDB-lite"/>
    </source>
</evidence>
<keyword evidence="4" id="KW-0808">Transferase</keyword>
<evidence type="ECO:0000259" key="2">
    <source>
        <dbReference type="Pfam" id="PF00535"/>
    </source>
</evidence>
<dbReference type="AlphaFoldDB" id="A0A3A1TWR8"/>
<sequence length="638" mass="68839">MGGPKVSVVIAAYAPGEGFDRVVASLDAQTLPQDVFEVIVVDDGSPDDTADRLRAVAATRPNWRIERIENSGWPSRPRNVGTALATGEHVLFMDHDDSLYPDALRRLVDYAAETRADVVSPKESKTTDPWWNIQTLQRGNVADITRDGGIAQLLPMVPHKLYRRAFLAEHGIAFPEGRRRLWEDVYVNVAAWRHAERVAVLADTPVYRWHASRTNNSKSYGPLTTEYWDRLDDLLAFITETLAADPEALRSALLHQYQGRVLGRLGKHLRDPEADPEAVAAAIDRATAAQQRFFSEAHDAALAGFDRARAVLLRTGRADLLRALAEVDADTAPVVTATGAQWRDGALHLDVRVDWVTRDGAPAAFERVGERVLRALPVELRAVLPEGVVDVTDTIDDLRVGIGVRDRDEAVTWLLPGEHRAAWEAQDDGRPVPVLHGTAVLDPALAAAGRPLADRVHDLVAGVEWDAADYWARSVRYEGPAVPAVVRGRPGVAYKSKKGALALDLSSGLRNVLADGGAPAGRIAGTTAGLTLPLPRVAVTGEASLTAAVRLTAAEGGAVVELPGVLITDASGARLEVGTRERVPNGAYELAYRIGDRPFFGKRPVQVAKGVVTIVPKGGSAPPPPQGLLGSLRRRIGR</sequence>
<evidence type="ECO:0000313" key="5">
    <source>
        <dbReference type="Proteomes" id="UP000265742"/>
    </source>
</evidence>
<evidence type="ECO:0000259" key="3">
    <source>
        <dbReference type="Pfam" id="PF22181"/>
    </source>
</evidence>